<name>J7SAH6_HUIN7</name>
<dbReference type="OrthoDB" id="4029988at2759"/>
<dbReference type="OMA" id="GGHTFIF"/>
<reference evidence="1 2" key="1">
    <citation type="journal article" date="2011" name="Proc. Natl. Acad. Sci. U.S.A.">
        <title>Evolutionary erosion of yeast sex chromosomes by mating-type switching accidents.</title>
        <authorList>
            <person name="Gordon J.L."/>
            <person name="Armisen D."/>
            <person name="Proux-Wera E."/>
            <person name="Oheigeartaigh S.S."/>
            <person name="Byrne K.P."/>
            <person name="Wolfe K.H."/>
        </authorList>
    </citation>
    <scope>NUCLEOTIDE SEQUENCE [LARGE SCALE GENOMIC DNA]</scope>
    <source>
        <strain evidence="2">ATCC MYA-139 / BCRC 22969 / CBS 8797 / CCRC 22969 / KCTC 17520 / NBRC 10181 / NCYC 3082</strain>
    </source>
</reference>
<evidence type="ECO:0000313" key="1">
    <source>
        <dbReference type="EMBL" id="CCK72176.1"/>
    </source>
</evidence>
<dbReference type="GeneID" id="34527931"/>
<organism evidence="1 2">
    <name type="scientific">Huiozyma naganishii (strain ATCC MYA-139 / BCRC 22969 / CBS 8797 / KCTC 17520 / NBRC 10181 / NCYC 3082 / Yp74L-3)</name>
    <name type="common">Yeast</name>
    <name type="synonym">Kazachstania naganishii</name>
    <dbReference type="NCBI Taxonomy" id="1071383"/>
    <lineage>
        <taxon>Eukaryota</taxon>
        <taxon>Fungi</taxon>
        <taxon>Dikarya</taxon>
        <taxon>Ascomycota</taxon>
        <taxon>Saccharomycotina</taxon>
        <taxon>Saccharomycetes</taxon>
        <taxon>Saccharomycetales</taxon>
        <taxon>Saccharomycetaceae</taxon>
        <taxon>Huiozyma</taxon>
    </lineage>
</organism>
<dbReference type="eggNOG" id="ENOG502S3B9">
    <property type="taxonomic scope" value="Eukaryota"/>
</dbReference>
<dbReference type="Proteomes" id="UP000006310">
    <property type="component" value="Chromosome 10"/>
</dbReference>
<accession>J7SAH6</accession>
<gene>
    <name evidence="1" type="primary">KNAG0J00940</name>
    <name evidence="1" type="ordered locus">KNAG_0J00940</name>
</gene>
<dbReference type="EMBL" id="HE978323">
    <property type="protein sequence ID" value="CCK72176.1"/>
    <property type="molecule type" value="Genomic_DNA"/>
</dbReference>
<sequence>MIGTVFTRSFLRCFHSGFAPRSSAVSRRVIIPPQDHFDKSRFKGSIVQHEYRQIPDDSNYIEKFYHELAVFNKVCLENELHKSYSDFEDNPSELVFQVEKFVELQIVPRHSTVRDPNTKDTSGYHIPSLNVYCQHLSDKLVIERYVEFIKAVSLTLRLNGGHTFIFDILLTAKSVYDRLESDKLSS</sequence>
<dbReference type="KEGG" id="kng:KNAG_0J00940"/>
<reference evidence="2" key="2">
    <citation type="submission" date="2012-08" db="EMBL/GenBank/DDBJ databases">
        <title>Genome sequence of Kazachstania naganishii.</title>
        <authorList>
            <person name="Gordon J.L."/>
            <person name="Armisen D."/>
            <person name="Proux-Wera E."/>
            <person name="OhEigeartaigh S.S."/>
            <person name="Byrne K.P."/>
            <person name="Wolfe K.H."/>
        </authorList>
    </citation>
    <scope>NUCLEOTIDE SEQUENCE [LARGE SCALE GENOMIC DNA]</scope>
    <source>
        <strain evidence="2">ATCC MYA-139 / BCRC 22969 / CBS 8797 / CCRC 22969 / KCTC 17520 / NBRC 10181 / NCYC 3082</strain>
    </source>
</reference>
<dbReference type="AlphaFoldDB" id="J7SAH6"/>
<dbReference type="HOGENOM" id="CLU_1483131_0_0_1"/>
<dbReference type="RefSeq" id="XP_022466421.1">
    <property type="nucleotide sequence ID" value="XM_022610090.1"/>
</dbReference>
<evidence type="ECO:0008006" key="3">
    <source>
        <dbReference type="Google" id="ProtNLM"/>
    </source>
</evidence>
<protein>
    <recommendedName>
        <fullName evidence="3">Protein FMP23, mitochondrial</fullName>
    </recommendedName>
</protein>
<evidence type="ECO:0000313" key="2">
    <source>
        <dbReference type="Proteomes" id="UP000006310"/>
    </source>
</evidence>
<dbReference type="Pfam" id="PF17315">
    <property type="entry name" value="FMP23"/>
    <property type="match status" value="1"/>
</dbReference>
<dbReference type="InterPro" id="IPR035283">
    <property type="entry name" value="Fmp23"/>
</dbReference>
<keyword evidence="2" id="KW-1185">Reference proteome</keyword>
<proteinExistence type="predicted"/>